<comment type="caution">
    <text evidence="3">The sequence shown here is derived from an EMBL/GenBank/DDBJ whole genome shotgun (WGS) entry which is preliminary data.</text>
</comment>
<keyword evidence="2" id="KW-0472">Membrane</keyword>
<dbReference type="SMART" id="SM00028">
    <property type="entry name" value="TPR"/>
    <property type="match status" value="4"/>
</dbReference>
<sequence>MAKKKRITKKELKQDKFALAAVETMDYARQHLPYLIGGLIVVVVLVVGAVGFMRSSAEARTRAETALALANLSYMQGNLESAIAQYDEILRKWGRTKQARHARYYRASANTLLGNYAAAIEDYREFVESSGRDELLAPAALRGIAVCWGDQGLYREAARAYEEVADKHPASIYAASSLLAAGRSYAMAGLDDEAARIYQRVIDEYPESAESQEAEGRVAYIEGRHIPKLSP</sequence>
<dbReference type="STRING" id="1703770.AMJ39_06900"/>
<dbReference type="EMBL" id="LIZS01000042">
    <property type="protein sequence ID" value="KPJ52776.1"/>
    <property type="molecule type" value="Genomic_DNA"/>
</dbReference>
<dbReference type="InterPro" id="IPR011990">
    <property type="entry name" value="TPR-like_helical_dom_sf"/>
</dbReference>
<dbReference type="Proteomes" id="UP000052008">
    <property type="component" value="Unassembled WGS sequence"/>
</dbReference>
<dbReference type="AlphaFoldDB" id="A0A0S7WRK0"/>
<dbReference type="InterPro" id="IPR019734">
    <property type="entry name" value="TPR_rpt"/>
</dbReference>
<keyword evidence="1" id="KW-0802">TPR repeat</keyword>
<feature type="transmembrane region" description="Helical" evidence="2">
    <location>
        <begin position="32"/>
        <end position="53"/>
    </location>
</feature>
<organism evidence="3 4">
    <name type="scientific">candidate division TA06 bacterium DG_24</name>
    <dbReference type="NCBI Taxonomy" id="1703770"/>
    <lineage>
        <taxon>Bacteria</taxon>
        <taxon>Bacteria division TA06</taxon>
    </lineage>
</organism>
<proteinExistence type="predicted"/>
<feature type="repeat" description="TPR" evidence="1">
    <location>
        <begin position="175"/>
        <end position="208"/>
    </location>
</feature>
<keyword evidence="2" id="KW-1133">Transmembrane helix</keyword>
<evidence type="ECO:0000313" key="3">
    <source>
        <dbReference type="EMBL" id="KPJ52776.1"/>
    </source>
</evidence>
<dbReference type="SUPFAM" id="SSF48452">
    <property type="entry name" value="TPR-like"/>
    <property type="match status" value="1"/>
</dbReference>
<accession>A0A0S7WRK0</accession>
<keyword evidence="2" id="KW-0812">Transmembrane</keyword>
<gene>
    <name evidence="3" type="ORF">AMJ39_06900</name>
</gene>
<protein>
    <submittedName>
        <fullName evidence="3">Uncharacterized protein</fullName>
    </submittedName>
</protein>
<reference evidence="3 4" key="1">
    <citation type="journal article" date="2015" name="Microbiome">
        <title>Genomic resolution of linkages in carbon, nitrogen, and sulfur cycling among widespread estuary sediment bacteria.</title>
        <authorList>
            <person name="Baker B.J."/>
            <person name="Lazar C.S."/>
            <person name="Teske A.P."/>
            <person name="Dick G.J."/>
        </authorList>
    </citation>
    <scope>NUCLEOTIDE SEQUENCE [LARGE SCALE GENOMIC DNA]</scope>
    <source>
        <strain evidence="3">DG_24</strain>
    </source>
</reference>
<evidence type="ECO:0000313" key="4">
    <source>
        <dbReference type="Proteomes" id="UP000052008"/>
    </source>
</evidence>
<dbReference type="PROSITE" id="PS50005">
    <property type="entry name" value="TPR"/>
    <property type="match status" value="1"/>
</dbReference>
<evidence type="ECO:0000256" key="2">
    <source>
        <dbReference type="SAM" id="Phobius"/>
    </source>
</evidence>
<evidence type="ECO:0000256" key="1">
    <source>
        <dbReference type="PROSITE-ProRule" id="PRU00339"/>
    </source>
</evidence>
<name>A0A0S7WRK0_UNCT6</name>
<dbReference type="Pfam" id="PF13432">
    <property type="entry name" value="TPR_16"/>
    <property type="match status" value="2"/>
</dbReference>
<dbReference type="Gene3D" id="1.25.40.10">
    <property type="entry name" value="Tetratricopeptide repeat domain"/>
    <property type="match status" value="2"/>
</dbReference>